<gene>
    <name evidence="1" type="ORF">SAMN04488011_101142</name>
</gene>
<evidence type="ECO:0000313" key="2">
    <source>
        <dbReference type="Proteomes" id="UP000199372"/>
    </source>
</evidence>
<reference evidence="2" key="1">
    <citation type="submission" date="2016-10" db="EMBL/GenBank/DDBJ databases">
        <authorList>
            <person name="Varghese N."/>
            <person name="Submissions S."/>
        </authorList>
    </citation>
    <scope>NUCLEOTIDE SEQUENCE [LARGE SCALE GENOMIC DNA]</scope>
    <source>
        <strain evidence="2">DSM 26893</strain>
    </source>
</reference>
<name>A0A1H8AEY8_9RHOB</name>
<protein>
    <recommendedName>
        <fullName evidence="3">GDSL-like Lipase/Acylhydrolase family protein</fullName>
    </recommendedName>
</protein>
<dbReference type="Proteomes" id="UP000199372">
    <property type="component" value="Unassembled WGS sequence"/>
</dbReference>
<proteinExistence type="predicted"/>
<dbReference type="RefSeq" id="WP_091843146.1">
    <property type="nucleotide sequence ID" value="NZ_FOCM01000001.1"/>
</dbReference>
<dbReference type="AlphaFoldDB" id="A0A1H8AEY8"/>
<dbReference type="EMBL" id="FOCM01000001">
    <property type="protein sequence ID" value="SEM69412.1"/>
    <property type="molecule type" value="Genomic_DNA"/>
</dbReference>
<evidence type="ECO:0000313" key="1">
    <source>
        <dbReference type="EMBL" id="SEM69412.1"/>
    </source>
</evidence>
<sequence>MTNDPEETARGLGKLDYADYLEMIGDPKTPDERILDYSLIERGASGFEFVLRPDPEKVEMTELQEELESAMAIGNAAARFRRHRETRARIQNGDERPFLVSEGDSWFQFPILIKEVIDHLRPHYTIASFGAAGDTAQNMVFGPPRRGGAEFLTELWRHRSRVQAFLFSAAGNDIIGEDLATGDAVPALRKLLRAPVGADPDVRDVVDMEELERRLGSLRHAYRSVIANVRGLDSADRPSHLPPFSKLPIVIHGYDYPFPYPTTPEVGGAPEWRDPRYAKQDQWLGSAFSHHGIDDARLRREVIVFLLDRLYDMLSGLAGDASETGIWLVDCRGALPRVTDWNDEIHGTSDGFQSIAARFHDVLNNAIAPQVR</sequence>
<dbReference type="OrthoDB" id="500593at2"/>
<evidence type="ECO:0008006" key="3">
    <source>
        <dbReference type="Google" id="ProtNLM"/>
    </source>
</evidence>
<organism evidence="1 2">
    <name type="scientific">Palleronia pelagia</name>
    <dbReference type="NCBI Taxonomy" id="387096"/>
    <lineage>
        <taxon>Bacteria</taxon>
        <taxon>Pseudomonadati</taxon>
        <taxon>Pseudomonadota</taxon>
        <taxon>Alphaproteobacteria</taxon>
        <taxon>Rhodobacterales</taxon>
        <taxon>Roseobacteraceae</taxon>
        <taxon>Palleronia</taxon>
    </lineage>
</organism>
<keyword evidence="2" id="KW-1185">Reference proteome</keyword>
<accession>A0A1H8AEY8</accession>